<dbReference type="RefSeq" id="WP_007010282.1">
    <property type="nucleotide sequence ID" value="NZ_FNSL01000001.1"/>
</dbReference>
<sequence>MDSAALRENDAEKTPEFPIPAGCFAERVTSVKHYTDNLFAFRITRPQSFRFRSGEFVMIGLPNAEKPVFRAYSIASPAWDEEVEFFSIKVPDGPLTQHLQKIQPGDTVLMRQKSTGTLVNDALTPAKNLYMISTGTGIAPFASLIRDPETYEKFGNIILTHTCRDVAELEYGKELVTALKDDPLIGELVQGRLTHFTSTTRETSPVMGRITTLIENGELFKALGTEPFDRENDRVMICGSMAMLKDVKALVEKAGLEEGSNAEPADFVVERAFVG</sequence>
<keyword evidence="5" id="KW-0547">Nucleotide-binding</keyword>
<dbReference type="InterPro" id="IPR033892">
    <property type="entry name" value="FNR_bac"/>
</dbReference>
<evidence type="ECO:0000259" key="10">
    <source>
        <dbReference type="PROSITE" id="PS51384"/>
    </source>
</evidence>
<dbReference type="CDD" id="cd06195">
    <property type="entry name" value="FNR1"/>
    <property type="match status" value="1"/>
</dbReference>
<evidence type="ECO:0000256" key="9">
    <source>
        <dbReference type="ARBA" id="ARBA00047776"/>
    </source>
</evidence>
<dbReference type="Gene3D" id="2.40.30.10">
    <property type="entry name" value="Translation factors"/>
    <property type="match status" value="1"/>
</dbReference>
<dbReference type="PANTHER" id="PTHR47878:SF1">
    <property type="entry name" value="FLAVODOXIN_FERREDOXIN--NADP REDUCTASE"/>
    <property type="match status" value="1"/>
</dbReference>
<dbReference type="InterPro" id="IPR017938">
    <property type="entry name" value="Riboflavin_synthase-like_b-brl"/>
</dbReference>
<gene>
    <name evidence="11" type="ORF">SAMN05216452_1930</name>
</gene>
<proteinExistence type="inferred from homology"/>
<dbReference type="SUPFAM" id="SSF52343">
    <property type="entry name" value="Ferredoxin reductase-like, C-terminal NADP-linked domain"/>
    <property type="match status" value="1"/>
</dbReference>
<comment type="cofactor">
    <cofactor evidence="1">
        <name>FAD</name>
        <dbReference type="ChEBI" id="CHEBI:57692"/>
    </cofactor>
</comment>
<dbReference type="InterPro" id="IPR001709">
    <property type="entry name" value="Flavoprot_Pyr_Nucl_cyt_Rdtase"/>
</dbReference>
<evidence type="ECO:0000256" key="6">
    <source>
        <dbReference type="ARBA" id="ARBA00022827"/>
    </source>
</evidence>
<dbReference type="InterPro" id="IPR008333">
    <property type="entry name" value="Cbr1-like_FAD-bd_dom"/>
</dbReference>
<dbReference type="PRINTS" id="PR00371">
    <property type="entry name" value="FPNCR"/>
</dbReference>
<evidence type="ECO:0000256" key="1">
    <source>
        <dbReference type="ARBA" id="ARBA00001974"/>
    </source>
</evidence>
<dbReference type="PANTHER" id="PTHR47878">
    <property type="entry name" value="OXIDOREDUCTASE FAD/NAD(P)-BINDING DOMAIN PROTEIN"/>
    <property type="match status" value="1"/>
</dbReference>
<protein>
    <recommendedName>
        <fullName evidence="3">ferredoxin--NADP(+) reductase</fullName>
        <ecNumber evidence="3">1.18.1.2</ecNumber>
    </recommendedName>
</protein>
<dbReference type="InterPro" id="IPR051930">
    <property type="entry name" value="FNR_type-1"/>
</dbReference>
<feature type="domain" description="FAD-binding FR-type" evidence="10">
    <location>
        <begin position="21"/>
        <end position="121"/>
    </location>
</feature>
<dbReference type="InterPro" id="IPR001433">
    <property type="entry name" value="OxRdtase_FAD/NAD-bd"/>
</dbReference>
<dbReference type="GO" id="GO:0042167">
    <property type="term" value="P:heme catabolic process"/>
    <property type="evidence" value="ECO:0007669"/>
    <property type="project" value="TreeGrafter"/>
</dbReference>
<evidence type="ECO:0000313" key="12">
    <source>
        <dbReference type="Proteomes" id="UP000199064"/>
    </source>
</evidence>
<evidence type="ECO:0000256" key="5">
    <source>
        <dbReference type="ARBA" id="ARBA00022741"/>
    </source>
</evidence>
<evidence type="ECO:0000256" key="2">
    <source>
        <dbReference type="ARBA" id="ARBA00008312"/>
    </source>
</evidence>
<dbReference type="GO" id="GO:0034599">
    <property type="term" value="P:cellular response to oxidative stress"/>
    <property type="evidence" value="ECO:0007669"/>
    <property type="project" value="TreeGrafter"/>
</dbReference>
<accession>A0A1H4K3E1</accession>
<evidence type="ECO:0000313" key="11">
    <source>
        <dbReference type="EMBL" id="SEB53044.1"/>
    </source>
</evidence>
<keyword evidence="4" id="KW-0285">Flavoprotein</keyword>
<reference evidence="12" key="1">
    <citation type="submission" date="2016-10" db="EMBL/GenBank/DDBJ databases">
        <authorList>
            <person name="Varghese N."/>
            <person name="Submissions S."/>
        </authorList>
    </citation>
    <scope>NUCLEOTIDE SEQUENCE [LARGE SCALE GENOMIC DNA]</scope>
    <source>
        <strain evidence="12">ES.061</strain>
    </source>
</reference>
<keyword evidence="7" id="KW-0521">NADP</keyword>
<dbReference type="EMBL" id="FNSL01000001">
    <property type="protein sequence ID" value="SEB53044.1"/>
    <property type="molecule type" value="Genomic_DNA"/>
</dbReference>
<organism evidence="11 12">
    <name type="scientific">Nitratireductor aquibiodomus</name>
    <dbReference type="NCBI Taxonomy" id="204799"/>
    <lineage>
        <taxon>Bacteria</taxon>
        <taxon>Pseudomonadati</taxon>
        <taxon>Pseudomonadota</taxon>
        <taxon>Alphaproteobacteria</taxon>
        <taxon>Hyphomicrobiales</taxon>
        <taxon>Phyllobacteriaceae</taxon>
        <taxon>Nitratireductor</taxon>
    </lineage>
</organism>
<dbReference type="InterPro" id="IPR039261">
    <property type="entry name" value="FNR_nucleotide-bd"/>
</dbReference>
<comment type="similarity">
    <text evidence="2">Belongs to the ferredoxin--NADP reductase type 1 family.</text>
</comment>
<dbReference type="SUPFAM" id="SSF63380">
    <property type="entry name" value="Riboflavin synthase domain-like"/>
    <property type="match status" value="1"/>
</dbReference>
<dbReference type="EC" id="1.18.1.2" evidence="3"/>
<dbReference type="AlphaFoldDB" id="A0A1H4K3E1"/>
<keyword evidence="12" id="KW-1185">Reference proteome</keyword>
<dbReference type="GO" id="GO:0004324">
    <property type="term" value="F:ferredoxin-NADP+ reductase activity"/>
    <property type="evidence" value="ECO:0007669"/>
    <property type="project" value="UniProtKB-EC"/>
</dbReference>
<evidence type="ECO:0000256" key="3">
    <source>
        <dbReference type="ARBA" id="ARBA00013223"/>
    </source>
</evidence>
<dbReference type="GO" id="GO:0000166">
    <property type="term" value="F:nucleotide binding"/>
    <property type="evidence" value="ECO:0007669"/>
    <property type="project" value="UniProtKB-KW"/>
</dbReference>
<evidence type="ECO:0000256" key="8">
    <source>
        <dbReference type="ARBA" id="ARBA00023002"/>
    </source>
</evidence>
<dbReference type="Gene3D" id="3.40.50.80">
    <property type="entry name" value="Nucleotide-binding domain of ferredoxin-NADP reductase (FNR) module"/>
    <property type="match status" value="1"/>
</dbReference>
<comment type="catalytic activity">
    <reaction evidence="9">
        <text>2 reduced [2Fe-2S]-[ferredoxin] + NADP(+) + H(+) = 2 oxidized [2Fe-2S]-[ferredoxin] + NADPH</text>
        <dbReference type="Rhea" id="RHEA:20125"/>
        <dbReference type="Rhea" id="RHEA-COMP:10000"/>
        <dbReference type="Rhea" id="RHEA-COMP:10001"/>
        <dbReference type="ChEBI" id="CHEBI:15378"/>
        <dbReference type="ChEBI" id="CHEBI:33737"/>
        <dbReference type="ChEBI" id="CHEBI:33738"/>
        <dbReference type="ChEBI" id="CHEBI:57783"/>
        <dbReference type="ChEBI" id="CHEBI:58349"/>
        <dbReference type="EC" id="1.18.1.2"/>
    </reaction>
</comment>
<name>A0A1H4K3E1_9HYPH</name>
<evidence type="ECO:0000256" key="7">
    <source>
        <dbReference type="ARBA" id="ARBA00022857"/>
    </source>
</evidence>
<dbReference type="Proteomes" id="UP000199064">
    <property type="component" value="Unassembled WGS sequence"/>
</dbReference>
<keyword evidence="8" id="KW-0560">Oxidoreductase</keyword>
<evidence type="ECO:0000256" key="4">
    <source>
        <dbReference type="ARBA" id="ARBA00022630"/>
    </source>
</evidence>
<dbReference type="Pfam" id="PF00970">
    <property type="entry name" value="FAD_binding_6"/>
    <property type="match status" value="1"/>
</dbReference>
<keyword evidence="6" id="KW-0274">FAD</keyword>
<dbReference type="Pfam" id="PF00175">
    <property type="entry name" value="NAD_binding_1"/>
    <property type="match status" value="1"/>
</dbReference>
<dbReference type="PROSITE" id="PS51384">
    <property type="entry name" value="FAD_FR"/>
    <property type="match status" value="1"/>
</dbReference>
<dbReference type="InterPro" id="IPR017927">
    <property type="entry name" value="FAD-bd_FR_type"/>
</dbReference>